<comment type="pathway">
    <text evidence="1 4">Quinol/quinone metabolism; menaquinone biosynthesis.</text>
</comment>
<evidence type="ECO:0000256" key="3">
    <source>
        <dbReference type="ARBA" id="ARBA00023239"/>
    </source>
</evidence>
<comment type="similarity">
    <text evidence="4">Belongs to the MqnA/MqnD family. MqnA subfamily.</text>
</comment>
<protein>
    <recommendedName>
        <fullName evidence="4">Chorismate dehydratase</fullName>
        <ecNumber evidence="4">4.2.1.151</ecNumber>
    </recommendedName>
    <alternativeName>
        <fullName evidence="4">Menaquinone biosynthetic enzyme MqnA</fullName>
    </alternativeName>
</protein>
<dbReference type="InterPro" id="IPR030868">
    <property type="entry name" value="MqnA"/>
</dbReference>
<dbReference type="GO" id="GO:0009234">
    <property type="term" value="P:menaquinone biosynthetic process"/>
    <property type="evidence" value="ECO:0007669"/>
    <property type="project" value="UniProtKB-UniRule"/>
</dbReference>
<sequence length="282" mass="32049">MRPVRISEISYTNVWPVYYYFETEGLEVELIPQVPSQLNRGMAQGEIDLGPISSFAYGEAYPNYVILPNLSVSATGPVGSIFLFTKGKDLSELDGARIALTNTSATSVNLLRILLERFEQVKPTYLTMAPHLEKMMEQAEAALLIGDDAIRGSWHHHGYRIFDLGEEWHKRTGLSMTFAVWAVRREIAEQRLPELERIYQRFIEAKEKGKKDLEPVVNKAISQVGGTREFWEHYFNGLNHDLGKDQIKGLKTYYQYATELGLLKQEIEICTLDLLASISTSV</sequence>
<dbReference type="RefSeq" id="WP_245739853.1">
    <property type="nucleotide sequence ID" value="NZ_FORR01000013.1"/>
</dbReference>
<dbReference type="EC" id="4.2.1.151" evidence="4"/>
<dbReference type="InterPro" id="IPR003773">
    <property type="entry name" value="Menaquinone_biosynth"/>
</dbReference>
<evidence type="ECO:0000256" key="1">
    <source>
        <dbReference type="ARBA" id="ARBA00004863"/>
    </source>
</evidence>
<dbReference type="Pfam" id="PF02621">
    <property type="entry name" value="VitK2_biosynth"/>
    <property type="match status" value="1"/>
</dbReference>
<keyword evidence="2 4" id="KW-0474">Menaquinone biosynthesis</keyword>
<dbReference type="Proteomes" id="UP000199545">
    <property type="component" value="Unassembled WGS sequence"/>
</dbReference>
<dbReference type="GO" id="GO:0016836">
    <property type="term" value="F:hydro-lyase activity"/>
    <property type="evidence" value="ECO:0007669"/>
    <property type="project" value="UniProtKB-UniRule"/>
</dbReference>
<dbReference type="CDD" id="cd13634">
    <property type="entry name" value="PBP2_Sco4506"/>
    <property type="match status" value="1"/>
</dbReference>
<gene>
    <name evidence="4" type="primary">mqnA</name>
    <name evidence="5" type="ORF">SAMN05421852_11335</name>
</gene>
<dbReference type="PANTHER" id="PTHR37690:SF1">
    <property type="entry name" value="CHORISMATE DEHYDRATASE"/>
    <property type="match status" value="1"/>
</dbReference>
<proteinExistence type="inferred from homology"/>
<comment type="function">
    <text evidence="4">Catalyzes the dehydration of chorismate into 3-[(1-carboxyvinyl)oxy]benzoate, a step in the biosynthesis of menaquinone (MK, vitamin K2).</text>
</comment>
<dbReference type="EMBL" id="FORR01000013">
    <property type="protein sequence ID" value="SFJ57997.1"/>
    <property type="molecule type" value="Genomic_DNA"/>
</dbReference>
<organism evidence="5 6">
    <name type="scientific">Thermoflavimicrobium dichotomicum</name>
    <dbReference type="NCBI Taxonomy" id="46223"/>
    <lineage>
        <taxon>Bacteria</taxon>
        <taxon>Bacillati</taxon>
        <taxon>Bacillota</taxon>
        <taxon>Bacilli</taxon>
        <taxon>Bacillales</taxon>
        <taxon>Thermoactinomycetaceae</taxon>
        <taxon>Thermoflavimicrobium</taxon>
    </lineage>
</organism>
<keyword evidence="6" id="KW-1185">Reference proteome</keyword>
<accession>A0A1I3SKP0</accession>
<evidence type="ECO:0000256" key="2">
    <source>
        <dbReference type="ARBA" id="ARBA00022428"/>
    </source>
</evidence>
<evidence type="ECO:0000256" key="4">
    <source>
        <dbReference type="HAMAP-Rule" id="MF_00995"/>
    </source>
</evidence>
<dbReference type="STRING" id="46223.SAMN05421852_11335"/>
<name>A0A1I3SKP0_9BACL</name>
<evidence type="ECO:0000313" key="6">
    <source>
        <dbReference type="Proteomes" id="UP000199545"/>
    </source>
</evidence>
<dbReference type="UniPathway" id="UPA00079"/>
<dbReference type="Gene3D" id="3.40.190.10">
    <property type="entry name" value="Periplasmic binding protein-like II"/>
    <property type="match status" value="2"/>
</dbReference>
<reference evidence="5 6" key="1">
    <citation type="submission" date="2016-10" db="EMBL/GenBank/DDBJ databases">
        <authorList>
            <person name="de Groot N.N."/>
        </authorList>
    </citation>
    <scope>NUCLEOTIDE SEQUENCE [LARGE SCALE GENOMIC DNA]</scope>
    <source>
        <strain evidence="5 6">DSM 44778</strain>
    </source>
</reference>
<evidence type="ECO:0000313" key="5">
    <source>
        <dbReference type="EMBL" id="SFJ57997.1"/>
    </source>
</evidence>
<keyword evidence="3 4" id="KW-0456">Lyase</keyword>
<comment type="catalytic activity">
    <reaction evidence="4">
        <text>chorismate = 3-[(1-carboxyvinyl)-oxy]benzoate + H2O</text>
        <dbReference type="Rhea" id="RHEA:40051"/>
        <dbReference type="ChEBI" id="CHEBI:15377"/>
        <dbReference type="ChEBI" id="CHEBI:29748"/>
        <dbReference type="ChEBI" id="CHEBI:76981"/>
        <dbReference type="EC" id="4.2.1.151"/>
    </reaction>
</comment>
<dbReference type="AlphaFoldDB" id="A0A1I3SKP0"/>
<dbReference type="HAMAP" id="MF_00995">
    <property type="entry name" value="MqnA"/>
    <property type="match status" value="1"/>
</dbReference>
<dbReference type="SUPFAM" id="SSF53850">
    <property type="entry name" value="Periplasmic binding protein-like II"/>
    <property type="match status" value="1"/>
</dbReference>
<dbReference type="PANTHER" id="PTHR37690">
    <property type="entry name" value="CHORISMATE DEHYDRATASE"/>
    <property type="match status" value="1"/>
</dbReference>